<evidence type="ECO:0000259" key="2">
    <source>
        <dbReference type="Pfam" id="PF13439"/>
    </source>
</evidence>
<dbReference type="STRING" id="595536.GCA_000178815_01972"/>
<evidence type="ECO:0000313" key="3">
    <source>
        <dbReference type="EMBL" id="ATQ69224.1"/>
    </source>
</evidence>
<dbReference type="KEGG" id="mtw:CQW49_16050"/>
<dbReference type="RefSeq" id="WP_003611711.1">
    <property type="nucleotide sequence ID" value="NZ_ADVE02000001.1"/>
</dbReference>
<dbReference type="SUPFAM" id="SSF53756">
    <property type="entry name" value="UDP-Glycosyltransferase/glycogen phosphorylase"/>
    <property type="match status" value="1"/>
</dbReference>
<name>A0A2D2D2N2_METT3</name>
<dbReference type="GO" id="GO:0016757">
    <property type="term" value="F:glycosyltransferase activity"/>
    <property type="evidence" value="ECO:0007669"/>
    <property type="project" value="TreeGrafter"/>
</dbReference>
<reference evidence="4" key="1">
    <citation type="submission" date="2017-10" db="EMBL/GenBank/DDBJ databases">
        <title>Completed PacBio SMRT sequence of Methylosinus trichosporium OB3b reveals presence of a third large plasmid.</title>
        <authorList>
            <person name="Charles T.C."/>
            <person name="Lynch M.D.J."/>
            <person name="Heil J.R."/>
            <person name="Cheng J."/>
        </authorList>
    </citation>
    <scope>NUCLEOTIDE SEQUENCE [LARGE SCALE GENOMIC DNA]</scope>
    <source>
        <strain evidence="4">OB3b</strain>
    </source>
</reference>
<evidence type="ECO:0000313" key="4">
    <source>
        <dbReference type="Proteomes" id="UP000230709"/>
    </source>
</evidence>
<keyword evidence="4" id="KW-1185">Reference proteome</keyword>
<sequence>MRILIATDAWRPQVNGVVRSLESMAGAARALGATIDFLTPQDFASVPMPTYPEIRLALAWPGAVARRLGEGYEHVHIATEGPVGLATRACCRRQGRRFTTSYHTRFPEYIHARSRLPVDVTYALLRRFHNSGCGTMVSTQTLAQELAGRGFRRLMRWSRGVDHDLFHPGAATDLGLPRPIFLYAGRLAVEKNVEAFLSLDLPGTKLVVGDGPARAALEAAFPAARFVGVKTSAELATIYASSDVFVFPSRTDTFGMVLLEAMACGLPVAAFPVAGPVDVVGGGAGVLSEDLQAACLAATEAPRAAARDHALTFTWEASARQFLDNVAAAHQAGEPGKTAEAGKTSSAEQPKLFVQGEMIKP</sequence>
<dbReference type="PANTHER" id="PTHR45947:SF3">
    <property type="entry name" value="SULFOQUINOVOSYL TRANSFERASE SQD2"/>
    <property type="match status" value="1"/>
</dbReference>
<dbReference type="AlphaFoldDB" id="A0A2D2D2N2"/>
<dbReference type="Pfam" id="PF13692">
    <property type="entry name" value="Glyco_trans_1_4"/>
    <property type="match status" value="1"/>
</dbReference>
<dbReference type="Proteomes" id="UP000230709">
    <property type="component" value="Chromosome"/>
</dbReference>
<feature type="region of interest" description="Disordered" evidence="1">
    <location>
        <begin position="333"/>
        <end position="361"/>
    </location>
</feature>
<proteinExistence type="predicted"/>
<gene>
    <name evidence="3" type="ORF">CQW49_16050</name>
</gene>
<dbReference type="EMBL" id="CP023737">
    <property type="protein sequence ID" value="ATQ69224.1"/>
    <property type="molecule type" value="Genomic_DNA"/>
</dbReference>
<accession>A0A2D2D2N2</accession>
<organism evidence="3 4">
    <name type="scientific">Methylosinus trichosporium (strain ATCC 35070 / NCIMB 11131 / UNIQEM 75 / OB3b)</name>
    <dbReference type="NCBI Taxonomy" id="595536"/>
    <lineage>
        <taxon>Bacteria</taxon>
        <taxon>Pseudomonadati</taxon>
        <taxon>Pseudomonadota</taxon>
        <taxon>Alphaproteobacteria</taxon>
        <taxon>Hyphomicrobiales</taxon>
        <taxon>Methylocystaceae</taxon>
        <taxon>Methylosinus</taxon>
    </lineage>
</organism>
<evidence type="ECO:0000256" key="1">
    <source>
        <dbReference type="SAM" id="MobiDB-lite"/>
    </source>
</evidence>
<protein>
    <submittedName>
        <fullName evidence="3">Glycosyltransferase family 1 protein</fullName>
    </submittedName>
</protein>
<dbReference type="PANTHER" id="PTHR45947">
    <property type="entry name" value="SULFOQUINOVOSYL TRANSFERASE SQD2"/>
    <property type="match status" value="1"/>
</dbReference>
<dbReference type="Pfam" id="PF13439">
    <property type="entry name" value="Glyco_transf_4"/>
    <property type="match status" value="1"/>
</dbReference>
<feature type="domain" description="Glycosyltransferase subfamily 4-like N-terminal" evidence="2">
    <location>
        <begin position="14"/>
        <end position="164"/>
    </location>
</feature>
<dbReference type="CDD" id="cd03814">
    <property type="entry name" value="GT4-like"/>
    <property type="match status" value="1"/>
</dbReference>
<dbReference type="Gene3D" id="3.40.50.2000">
    <property type="entry name" value="Glycogen Phosphorylase B"/>
    <property type="match status" value="2"/>
</dbReference>
<dbReference type="InterPro" id="IPR028098">
    <property type="entry name" value="Glyco_trans_4-like_N"/>
</dbReference>
<keyword evidence="3" id="KW-0808">Transferase</keyword>
<dbReference type="InterPro" id="IPR050194">
    <property type="entry name" value="Glycosyltransferase_grp1"/>
</dbReference>